<feature type="chain" id="PRO_5043923652" description="Knottins-like domain-containing protein" evidence="5">
    <location>
        <begin position="28"/>
        <end position="75"/>
    </location>
</feature>
<dbReference type="SMART" id="SM00505">
    <property type="entry name" value="Knot1"/>
    <property type="match status" value="1"/>
</dbReference>
<comment type="caution">
    <text evidence="7">The sequence shown here is derived from an EMBL/GenBank/DDBJ whole genome shotgun (WGS) entry which is preliminary data.</text>
</comment>
<dbReference type="EMBL" id="JBEDUW010000003">
    <property type="protein sequence ID" value="KAK9937384.1"/>
    <property type="molecule type" value="Genomic_DNA"/>
</dbReference>
<keyword evidence="1" id="KW-0929">Antimicrobial</keyword>
<evidence type="ECO:0000256" key="2">
    <source>
        <dbReference type="ARBA" id="ARBA00022577"/>
    </source>
</evidence>
<dbReference type="PANTHER" id="PTHR33147:SF106">
    <property type="entry name" value="DEFENSIN-LIKE PROTEIN 11"/>
    <property type="match status" value="1"/>
</dbReference>
<keyword evidence="3 5" id="KW-0732">Signal</keyword>
<dbReference type="GO" id="GO:0031640">
    <property type="term" value="P:killing of cells of another organism"/>
    <property type="evidence" value="ECO:0007669"/>
    <property type="project" value="UniProtKB-KW"/>
</dbReference>
<evidence type="ECO:0000313" key="7">
    <source>
        <dbReference type="EMBL" id="KAK9937384.1"/>
    </source>
</evidence>
<keyword evidence="8" id="KW-1185">Reference proteome</keyword>
<protein>
    <recommendedName>
        <fullName evidence="6">Knottins-like domain-containing protein</fullName>
    </recommendedName>
</protein>
<dbReference type="Gene3D" id="3.30.30.10">
    <property type="entry name" value="Knottin, scorpion toxin-like"/>
    <property type="match status" value="1"/>
</dbReference>
<dbReference type="PANTHER" id="PTHR33147">
    <property type="entry name" value="DEFENSIN-LIKE PROTEIN 1"/>
    <property type="match status" value="1"/>
</dbReference>
<dbReference type="InterPro" id="IPR036574">
    <property type="entry name" value="Scorpion_toxin-like_sf"/>
</dbReference>
<dbReference type="CDD" id="cd00107">
    <property type="entry name" value="Knot1"/>
    <property type="match status" value="1"/>
</dbReference>
<sequence>MERNLFGFVLLLIFLLTSQEMMMHSEARICEVPSKTFIGLCFKDTNCIVRCRSEGYGYGKCSHFRRRCRCFKPCP</sequence>
<proteinExistence type="predicted"/>
<evidence type="ECO:0000256" key="4">
    <source>
        <dbReference type="ARBA" id="ARBA00023157"/>
    </source>
</evidence>
<evidence type="ECO:0000256" key="1">
    <source>
        <dbReference type="ARBA" id="ARBA00022529"/>
    </source>
</evidence>
<dbReference type="AlphaFoldDB" id="A0AAW1XLG3"/>
<dbReference type="SUPFAM" id="SSF57095">
    <property type="entry name" value="Scorpion toxin-like"/>
    <property type="match status" value="1"/>
</dbReference>
<dbReference type="Pfam" id="PF00304">
    <property type="entry name" value="Gamma-thionin"/>
    <property type="match status" value="1"/>
</dbReference>
<name>A0AAW1XLG3_RUBAR</name>
<organism evidence="7 8">
    <name type="scientific">Rubus argutus</name>
    <name type="common">Southern blackberry</name>
    <dbReference type="NCBI Taxonomy" id="59490"/>
    <lineage>
        <taxon>Eukaryota</taxon>
        <taxon>Viridiplantae</taxon>
        <taxon>Streptophyta</taxon>
        <taxon>Embryophyta</taxon>
        <taxon>Tracheophyta</taxon>
        <taxon>Spermatophyta</taxon>
        <taxon>Magnoliopsida</taxon>
        <taxon>eudicotyledons</taxon>
        <taxon>Gunneridae</taxon>
        <taxon>Pentapetalae</taxon>
        <taxon>rosids</taxon>
        <taxon>fabids</taxon>
        <taxon>Rosales</taxon>
        <taxon>Rosaceae</taxon>
        <taxon>Rosoideae</taxon>
        <taxon>Rosoideae incertae sedis</taxon>
        <taxon>Rubus</taxon>
    </lineage>
</organism>
<feature type="domain" description="Knottins-like" evidence="6">
    <location>
        <begin position="29"/>
        <end position="74"/>
    </location>
</feature>
<dbReference type="InterPro" id="IPR008176">
    <property type="entry name" value="Defensin_plant"/>
</dbReference>
<dbReference type="GO" id="GO:0050832">
    <property type="term" value="P:defense response to fungus"/>
    <property type="evidence" value="ECO:0007669"/>
    <property type="project" value="UniProtKB-KW"/>
</dbReference>
<dbReference type="InterPro" id="IPR003614">
    <property type="entry name" value="Knottins"/>
</dbReference>
<evidence type="ECO:0000313" key="8">
    <source>
        <dbReference type="Proteomes" id="UP001457282"/>
    </source>
</evidence>
<gene>
    <name evidence="7" type="ORF">M0R45_014178</name>
</gene>
<accession>A0AAW1XLG3</accession>
<dbReference type="Proteomes" id="UP001457282">
    <property type="component" value="Unassembled WGS sequence"/>
</dbReference>
<reference evidence="7 8" key="1">
    <citation type="journal article" date="2023" name="G3 (Bethesda)">
        <title>A chromosome-length genome assembly and annotation of blackberry (Rubus argutus, cv. 'Hillquist').</title>
        <authorList>
            <person name="Bruna T."/>
            <person name="Aryal R."/>
            <person name="Dudchenko O."/>
            <person name="Sargent D.J."/>
            <person name="Mead D."/>
            <person name="Buti M."/>
            <person name="Cavallini A."/>
            <person name="Hytonen T."/>
            <person name="Andres J."/>
            <person name="Pham M."/>
            <person name="Weisz D."/>
            <person name="Mascagni F."/>
            <person name="Usai G."/>
            <person name="Natali L."/>
            <person name="Bassil N."/>
            <person name="Fernandez G.E."/>
            <person name="Lomsadze A."/>
            <person name="Armour M."/>
            <person name="Olukolu B."/>
            <person name="Poorten T."/>
            <person name="Britton C."/>
            <person name="Davik J."/>
            <person name="Ashrafi H."/>
            <person name="Aiden E.L."/>
            <person name="Borodovsky M."/>
            <person name="Worthington M."/>
        </authorList>
    </citation>
    <scope>NUCLEOTIDE SEQUENCE [LARGE SCALE GENOMIC DNA]</scope>
    <source>
        <strain evidence="7">PI 553951</strain>
    </source>
</reference>
<keyword evidence="2" id="KW-0295">Fungicide</keyword>
<feature type="signal peptide" evidence="5">
    <location>
        <begin position="1"/>
        <end position="27"/>
    </location>
</feature>
<dbReference type="PROSITE" id="PS00940">
    <property type="entry name" value="GAMMA_THIONIN"/>
    <property type="match status" value="1"/>
</dbReference>
<dbReference type="PRINTS" id="PR00288">
    <property type="entry name" value="PUROTHIONIN"/>
</dbReference>
<keyword evidence="4" id="KW-1015">Disulfide bond</keyword>
<evidence type="ECO:0000259" key="6">
    <source>
        <dbReference type="SMART" id="SM00505"/>
    </source>
</evidence>
<evidence type="ECO:0000256" key="3">
    <source>
        <dbReference type="ARBA" id="ARBA00022729"/>
    </source>
</evidence>
<evidence type="ECO:0000256" key="5">
    <source>
        <dbReference type="SAM" id="SignalP"/>
    </source>
</evidence>